<dbReference type="AlphaFoldDB" id="A0A9P8VT94"/>
<evidence type="ECO:0000256" key="6">
    <source>
        <dbReference type="ARBA" id="ARBA00023306"/>
    </source>
</evidence>
<keyword evidence="6" id="KW-0131">Cell cycle</keyword>
<evidence type="ECO:0000256" key="9">
    <source>
        <dbReference type="SAM" id="Coils"/>
    </source>
</evidence>
<protein>
    <recommendedName>
        <fullName evidence="2">Anaphase-promoting complex subunit 5</fullName>
    </recommendedName>
    <alternativeName>
        <fullName evidence="7">Cyclosome subunit 5</fullName>
    </alternativeName>
</protein>
<dbReference type="PANTHER" id="PTHR12830:SF9">
    <property type="entry name" value="ANAPHASE-PROMOTING COMPLEX SUBUNIT 5"/>
    <property type="match status" value="1"/>
</dbReference>
<dbReference type="SUPFAM" id="SSF48452">
    <property type="entry name" value="TPR-like"/>
    <property type="match status" value="1"/>
</dbReference>
<dbReference type="GO" id="GO:0031145">
    <property type="term" value="P:anaphase-promoting complex-dependent catabolic process"/>
    <property type="evidence" value="ECO:0007669"/>
    <property type="project" value="TreeGrafter"/>
</dbReference>
<dbReference type="InterPro" id="IPR037679">
    <property type="entry name" value="Apc5"/>
</dbReference>
<dbReference type="Pfam" id="PF12862">
    <property type="entry name" value="ANAPC5"/>
    <property type="match status" value="1"/>
</dbReference>
<gene>
    <name evidence="12" type="ORF">B0T10DRAFT_541027</name>
</gene>
<organism evidence="12 13">
    <name type="scientific">Thelonectria olida</name>
    <dbReference type="NCBI Taxonomy" id="1576542"/>
    <lineage>
        <taxon>Eukaryota</taxon>
        <taxon>Fungi</taxon>
        <taxon>Dikarya</taxon>
        <taxon>Ascomycota</taxon>
        <taxon>Pezizomycotina</taxon>
        <taxon>Sordariomycetes</taxon>
        <taxon>Hypocreomycetidae</taxon>
        <taxon>Hypocreales</taxon>
        <taxon>Nectriaceae</taxon>
        <taxon>Thelonectria</taxon>
    </lineage>
</organism>
<accession>A0A9P8VT94</accession>
<evidence type="ECO:0000256" key="5">
    <source>
        <dbReference type="ARBA" id="ARBA00022786"/>
    </source>
</evidence>
<keyword evidence="5" id="KW-0833">Ubl conjugation pathway</keyword>
<comment type="caution">
    <text evidence="12">The sequence shown here is derived from an EMBL/GenBank/DDBJ whole genome shotgun (WGS) entry which is preliminary data.</text>
</comment>
<comment type="function">
    <text evidence="8">Component of the anaphase promoting complex/cyclosome (APC/C), a cell cycle-regulated E3 ubiquitin ligase that controls progression through mitosis and the G1 phase of the cell cycle. The APC/C complex acts by mediating ubiquitination and subsequent degradation of target proteins: it mainly mediates the formation of 'Lys-11'-linked polyubiquitin chains and, to a lower extent, the formation of 'Lys-48'- and 'Lys-63'-linked polyubiquitin chains. The APC/C complex catalyzes assembly of branched 'Lys-11'-/'Lys-48'-linked branched ubiquitin chains on target proteins.</text>
</comment>
<dbReference type="GO" id="GO:0005680">
    <property type="term" value="C:anaphase-promoting complex"/>
    <property type="evidence" value="ECO:0007669"/>
    <property type="project" value="InterPro"/>
</dbReference>
<dbReference type="GO" id="GO:0051301">
    <property type="term" value="P:cell division"/>
    <property type="evidence" value="ECO:0007669"/>
    <property type="project" value="UniProtKB-KW"/>
</dbReference>
<dbReference type="PANTHER" id="PTHR12830">
    <property type="entry name" value="ANAPHASE-PROMOTING COMPLEX SUBUNIT 5"/>
    <property type="match status" value="1"/>
</dbReference>
<dbReference type="Proteomes" id="UP000777438">
    <property type="component" value="Unassembled WGS sequence"/>
</dbReference>
<evidence type="ECO:0000256" key="3">
    <source>
        <dbReference type="ARBA" id="ARBA00022618"/>
    </source>
</evidence>
<keyword evidence="3" id="KW-0132">Cell division</keyword>
<dbReference type="Gene3D" id="1.25.40.10">
    <property type="entry name" value="Tetratricopeptide repeat domain"/>
    <property type="match status" value="1"/>
</dbReference>
<keyword evidence="4" id="KW-0498">Mitosis</keyword>
<evidence type="ECO:0000256" key="7">
    <source>
        <dbReference type="ARBA" id="ARBA00031069"/>
    </source>
</evidence>
<keyword evidence="13" id="KW-1185">Reference proteome</keyword>
<feature type="signal peptide" evidence="10">
    <location>
        <begin position="1"/>
        <end position="22"/>
    </location>
</feature>
<evidence type="ECO:0000256" key="2">
    <source>
        <dbReference type="ARBA" id="ARBA00016066"/>
    </source>
</evidence>
<keyword evidence="9" id="KW-0175">Coiled coil</keyword>
<feature type="coiled-coil region" evidence="9">
    <location>
        <begin position="111"/>
        <end position="138"/>
    </location>
</feature>
<proteinExistence type="inferred from homology"/>
<keyword evidence="10" id="KW-0732">Signal</keyword>
<evidence type="ECO:0000256" key="10">
    <source>
        <dbReference type="SAM" id="SignalP"/>
    </source>
</evidence>
<feature type="domain" description="Anaphase-promoting complex subunit 5" evidence="11">
    <location>
        <begin position="282"/>
        <end position="370"/>
    </location>
</feature>
<dbReference type="GO" id="GO:0070979">
    <property type="term" value="P:protein K11-linked ubiquitination"/>
    <property type="evidence" value="ECO:0007669"/>
    <property type="project" value="TreeGrafter"/>
</dbReference>
<comment type="similarity">
    <text evidence="1">Belongs to the APC5 family.</text>
</comment>
<evidence type="ECO:0000313" key="13">
    <source>
        <dbReference type="Proteomes" id="UP000777438"/>
    </source>
</evidence>
<dbReference type="OrthoDB" id="2504561at2759"/>
<reference evidence="12 13" key="1">
    <citation type="journal article" date="2021" name="Nat. Commun.">
        <title>Genetic determinants of endophytism in the Arabidopsis root mycobiome.</title>
        <authorList>
            <person name="Mesny F."/>
            <person name="Miyauchi S."/>
            <person name="Thiergart T."/>
            <person name="Pickel B."/>
            <person name="Atanasova L."/>
            <person name="Karlsson M."/>
            <person name="Huettel B."/>
            <person name="Barry K.W."/>
            <person name="Haridas S."/>
            <person name="Chen C."/>
            <person name="Bauer D."/>
            <person name="Andreopoulos W."/>
            <person name="Pangilinan J."/>
            <person name="LaButti K."/>
            <person name="Riley R."/>
            <person name="Lipzen A."/>
            <person name="Clum A."/>
            <person name="Drula E."/>
            <person name="Henrissat B."/>
            <person name="Kohler A."/>
            <person name="Grigoriev I.V."/>
            <person name="Martin F.M."/>
            <person name="Hacquard S."/>
        </authorList>
    </citation>
    <scope>NUCLEOTIDE SEQUENCE [LARGE SCALE GENOMIC DNA]</scope>
    <source>
        <strain evidence="12 13">MPI-CAGE-CH-0241</strain>
    </source>
</reference>
<evidence type="ECO:0000256" key="1">
    <source>
        <dbReference type="ARBA" id="ARBA00007450"/>
    </source>
</evidence>
<dbReference type="EMBL" id="JAGPYM010000036">
    <property type="protein sequence ID" value="KAH6874939.1"/>
    <property type="molecule type" value="Genomic_DNA"/>
</dbReference>
<dbReference type="InterPro" id="IPR026000">
    <property type="entry name" value="Apc5_dom"/>
</dbReference>
<evidence type="ECO:0000256" key="8">
    <source>
        <dbReference type="ARBA" id="ARBA00045696"/>
    </source>
</evidence>
<feature type="chain" id="PRO_5040299466" description="Anaphase-promoting complex subunit 5" evidence="10">
    <location>
        <begin position="23"/>
        <end position="785"/>
    </location>
</feature>
<sequence length="785" mass="89610">MTRYLNPAKICLLALLELYVAGSVPSDAVLSVLSFITSHLMGRPPSKDASDKTDRWGRAERTVSLIITIKDFEKLLASYPFALGMPGRRLWDKFLAELWEINSLDDLNEFFENLSMILSRSNEERQSLEEQGETREEQGVKLSHGSPFGLFVRRACAEYYRLQFHDVAELWKNFVRYRQPTAHYMKRKFPDFERLSFDKVLLIGEKEDWEHKGAMELVSVVYGDMLTGDHTSTLPVTTDDIEVLLEFQIGQMQKYGNRIPLEIRHQFHDLLNDSRIVPSLTHYLSFLDSWRAGDYPTAFDSLHRYFDYTMQNRDRLFYQYALMNLAVLQADFGCHKEAISAMLETVTTARENKDMTCLNFALNWLYNYGRAHPSLVRDLESSSLLGTGKESLAFLRVKAKETGMWTLWSSVLLSEAKLALVNGDSVAKSWEYMVRSSQVIIEKNMKNMFGSQLSLASALWDRLGLSRLSTMMCEIFLRCHAEYSIFDDELKLTCRTALLLLSRGKYDEALDKLDSLQGNSLRSWKPNQHWHKYRGVVRLRRFLYHNDLDGAEQLLSQILQSKMDDLDPEMTFLFDTLEIDYLTRRGDLQAASAKIDDMMSMLQDGKKDVACRVRLLLLKAALLDKCGRPQRAFTTAMRAASISWRARLMPSLWNAVGAVANILVSLGEFEAASHLLLAIIPRSLECDGVAITAQLYVYLADANMGLAGNQEPNSTNRKEFMTKALSAVQRAFDHYSDLEDIQQQCQLMAKKAMIMKVSGDVELAADYAAKYVELRGKAEAYRSGG</sequence>
<evidence type="ECO:0000313" key="12">
    <source>
        <dbReference type="EMBL" id="KAH6874939.1"/>
    </source>
</evidence>
<evidence type="ECO:0000259" key="11">
    <source>
        <dbReference type="Pfam" id="PF12862"/>
    </source>
</evidence>
<dbReference type="InterPro" id="IPR011990">
    <property type="entry name" value="TPR-like_helical_dom_sf"/>
</dbReference>
<evidence type="ECO:0000256" key="4">
    <source>
        <dbReference type="ARBA" id="ARBA00022776"/>
    </source>
</evidence>
<name>A0A9P8VT94_9HYPO</name>
<dbReference type="GO" id="GO:0045842">
    <property type="term" value="P:positive regulation of mitotic metaphase/anaphase transition"/>
    <property type="evidence" value="ECO:0007669"/>
    <property type="project" value="TreeGrafter"/>
</dbReference>